<feature type="domain" description="Palmitoyltransferase DHHC" evidence="15">
    <location>
        <begin position="435"/>
        <end position="577"/>
    </location>
</feature>
<feature type="transmembrane region" description="Helical" evidence="13">
    <location>
        <begin position="320"/>
        <end position="344"/>
    </location>
</feature>
<feature type="transmembrane region" description="Helical" evidence="13">
    <location>
        <begin position="386"/>
        <end position="406"/>
    </location>
</feature>
<comment type="similarity">
    <text evidence="2">Belongs to the DHHC palmitoyltransferase family. AKR/ZDHHC17 subfamily.</text>
</comment>
<evidence type="ECO:0000256" key="11">
    <source>
        <dbReference type="ARBA" id="ARBA00048048"/>
    </source>
</evidence>
<dbReference type="PROSITE" id="PS50297">
    <property type="entry name" value="ANK_REP_REGION"/>
    <property type="match status" value="4"/>
</dbReference>
<feature type="transmembrane region" description="Helical" evidence="13">
    <location>
        <begin position="294"/>
        <end position="314"/>
    </location>
</feature>
<evidence type="ECO:0000256" key="7">
    <source>
        <dbReference type="ARBA" id="ARBA00023136"/>
    </source>
</evidence>
<feature type="repeat" description="ANK" evidence="12">
    <location>
        <begin position="183"/>
        <end position="215"/>
    </location>
</feature>
<feature type="repeat" description="ANK" evidence="12">
    <location>
        <begin position="116"/>
        <end position="148"/>
    </location>
</feature>
<dbReference type="InterPro" id="IPR002110">
    <property type="entry name" value="Ankyrin_rpt"/>
</dbReference>
<dbReference type="SUPFAM" id="SSF48403">
    <property type="entry name" value="Ankyrin repeat"/>
    <property type="match status" value="1"/>
</dbReference>
<dbReference type="RefSeq" id="XP_017986859.1">
    <property type="nucleotide sequence ID" value="XM_018131253.1"/>
</dbReference>
<reference evidence="16 17" key="1">
    <citation type="submission" date="2016-01" db="EMBL/GenBank/DDBJ databases">
        <title>Genome sequence of the yeast Holleya sinecauda.</title>
        <authorList>
            <person name="Dietrich F.S."/>
        </authorList>
    </citation>
    <scope>NUCLEOTIDE SEQUENCE [LARGE SCALE GENOMIC DNA]</scope>
    <source>
        <strain evidence="16 17">ATCC 58844</strain>
    </source>
</reference>
<evidence type="ECO:0000313" key="17">
    <source>
        <dbReference type="Proteomes" id="UP000243052"/>
    </source>
</evidence>
<evidence type="ECO:0000256" key="4">
    <source>
        <dbReference type="ARBA" id="ARBA00022737"/>
    </source>
</evidence>
<dbReference type="PROSITE" id="PS50088">
    <property type="entry name" value="ANK_REPEAT"/>
    <property type="match status" value="4"/>
</dbReference>
<keyword evidence="3 13" id="KW-0812">Transmembrane</keyword>
<keyword evidence="6 12" id="KW-0040">ANK repeat</keyword>
<keyword evidence="7 13" id="KW-0472">Membrane</keyword>
<evidence type="ECO:0000256" key="14">
    <source>
        <dbReference type="SAM" id="MobiDB-lite"/>
    </source>
</evidence>
<dbReference type="Gene3D" id="1.25.40.20">
    <property type="entry name" value="Ankyrin repeat-containing domain"/>
    <property type="match status" value="1"/>
</dbReference>
<evidence type="ECO:0000256" key="8">
    <source>
        <dbReference type="ARBA" id="ARBA00023139"/>
    </source>
</evidence>
<dbReference type="GeneID" id="28723083"/>
<evidence type="ECO:0000256" key="3">
    <source>
        <dbReference type="ARBA" id="ARBA00022692"/>
    </source>
</evidence>
<dbReference type="SMART" id="SM00248">
    <property type="entry name" value="ANK"/>
    <property type="match status" value="6"/>
</dbReference>
<comment type="catalytic activity">
    <reaction evidence="11 13">
        <text>L-cysteinyl-[protein] + hexadecanoyl-CoA = S-hexadecanoyl-L-cysteinyl-[protein] + CoA</text>
        <dbReference type="Rhea" id="RHEA:36683"/>
        <dbReference type="Rhea" id="RHEA-COMP:10131"/>
        <dbReference type="Rhea" id="RHEA-COMP:11032"/>
        <dbReference type="ChEBI" id="CHEBI:29950"/>
        <dbReference type="ChEBI" id="CHEBI:57287"/>
        <dbReference type="ChEBI" id="CHEBI:57379"/>
        <dbReference type="ChEBI" id="CHEBI:74151"/>
        <dbReference type="EC" id="2.3.1.225"/>
    </reaction>
</comment>
<dbReference type="EC" id="2.3.1.225" evidence="13"/>
<protein>
    <recommendedName>
        <fullName evidence="13">Palmitoyltransferase</fullName>
        <ecNumber evidence="13">2.3.1.225</ecNumber>
    </recommendedName>
</protein>
<evidence type="ECO:0000256" key="6">
    <source>
        <dbReference type="ARBA" id="ARBA00023043"/>
    </source>
</evidence>
<feature type="compositionally biased region" description="Acidic residues" evidence="14">
    <location>
        <begin position="29"/>
        <end position="39"/>
    </location>
</feature>
<keyword evidence="13" id="KW-0808">Transferase</keyword>
<gene>
    <name evidence="16" type="ORF">AW171_hschr31719</name>
</gene>
<evidence type="ECO:0000256" key="9">
    <source>
        <dbReference type="ARBA" id="ARBA00023288"/>
    </source>
</evidence>
<evidence type="ECO:0000256" key="13">
    <source>
        <dbReference type="RuleBase" id="RU079119"/>
    </source>
</evidence>
<evidence type="ECO:0000256" key="5">
    <source>
        <dbReference type="ARBA" id="ARBA00022989"/>
    </source>
</evidence>
<evidence type="ECO:0000256" key="12">
    <source>
        <dbReference type="PROSITE-ProRule" id="PRU00023"/>
    </source>
</evidence>
<keyword evidence="8" id="KW-0564">Palmitate</keyword>
<name>A0A109UYB9_9SACH</name>
<feature type="region of interest" description="Disordered" evidence="14">
    <location>
        <begin position="22"/>
        <end position="47"/>
    </location>
</feature>
<evidence type="ECO:0000256" key="2">
    <source>
        <dbReference type="ARBA" id="ARBA00010104"/>
    </source>
</evidence>
<keyword evidence="17" id="KW-1185">Reference proteome</keyword>
<keyword evidence="10 13" id="KW-0012">Acyltransferase</keyword>
<dbReference type="Pfam" id="PF12796">
    <property type="entry name" value="Ank_2"/>
    <property type="match status" value="2"/>
</dbReference>
<dbReference type="Proteomes" id="UP000243052">
    <property type="component" value="Chromosome iii"/>
</dbReference>
<dbReference type="PANTHER" id="PTHR24161:SF85">
    <property type="entry name" value="PALMITOYLTRANSFERASE HIP14"/>
    <property type="match status" value="1"/>
</dbReference>
<evidence type="ECO:0000313" key="16">
    <source>
        <dbReference type="EMBL" id="AMD19863.1"/>
    </source>
</evidence>
<keyword evidence="5 13" id="KW-1133">Transmembrane helix</keyword>
<dbReference type="InterPro" id="IPR001594">
    <property type="entry name" value="Palmitoyltrfase_DHHC"/>
</dbReference>
<dbReference type="PROSITE" id="PS50216">
    <property type="entry name" value="DHHC"/>
    <property type="match status" value="1"/>
</dbReference>
<dbReference type="GO" id="GO:0019706">
    <property type="term" value="F:protein-cysteine S-palmitoyltransferase activity"/>
    <property type="evidence" value="ECO:0007669"/>
    <property type="project" value="UniProtKB-EC"/>
</dbReference>
<feature type="transmembrane region" description="Helical" evidence="13">
    <location>
        <begin position="541"/>
        <end position="560"/>
    </location>
</feature>
<dbReference type="AlphaFoldDB" id="A0A109UYB9"/>
<evidence type="ECO:0000256" key="10">
    <source>
        <dbReference type="ARBA" id="ARBA00023315"/>
    </source>
</evidence>
<accession>A0A109UYB9</accession>
<dbReference type="OrthoDB" id="6781668at2759"/>
<dbReference type="EMBL" id="CP014243">
    <property type="protein sequence ID" value="AMD19863.1"/>
    <property type="molecule type" value="Genomic_DNA"/>
</dbReference>
<evidence type="ECO:0000256" key="1">
    <source>
        <dbReference type="ARBA" id="ARBA00004141"/>
    </source>
</evidence>
<proteinExistence type="inferred from homology"/>
<feature type="transmembrane region" description="Helical" evidence="13">
    <location>
        <begin position="356"/>
        <end position="374"/>
    </location>
</feature>
<dbReference type="PANTHER" id="PTHR24161">
    <property type="entry name" value="ANK_REP_REGION DOMAIN-CONTAINING PROTEIN-RELATED"/>
    <property type="match status" value="1"/>
</dbReference>
<feature type="repeat" description="ANK" evidence="12">
    <location>
        <begin position="216"/>
        <end position="248"/>
    </location>
</feature>
<comment type="domain">
    <text evidence="13">The DHHC domain is required for palmitoyltransferase activity.</text>
</comment>
<dbReference type="Pfam" id="PF01529">
    <property type="entry name" value="DHHC"/>
    <property type="match status" value="1"/>
</dbReference>
<dbReference type="InterPro" id="IPR036770">
    <property type="entry name" value="Ankyrin_rpt-contain_sf"/>
</dbReference>
<feature type="transmembrane region" description="Helical" evidence="13">
    <location>
        <begin position="484"/>
        <end position="506"/>
    </location>
</feature>
<dbReference type="GO" id="GO:0016020">
    <property type="term" value="C:membrane"/>
    <property type="evidence" value="ECO:0007669"/>
    <property type="project" value="UniProtKB-SubCell"/>
</dbReference>
<feature type="repeat" description="ANK" evidence="12">
    <location>
        <begin position="82"/>
        <end position="114"/>
    </location>
</feature>
<comment type="subcellular location">
    <subcellularLocation>
        <location evidence="1">Membrane</location>
        <topology evidence="1">Multi-pass membrane protein</topology>
    </subcellularLocation>
</comment>
<keyword evidence="4" id="KW-0677">Repeat</keyword>
<organism evidence="16 17">
    <name type="scientific">Eremothecium sinecaudum</name>
    <dbReference type="NCBI Taxonomy" id="45286"/>
    <lineage>
        <taxon>Eukaryota</taxon>
        <taxon>Fungi</taxon>
        <taxon>Dikarya</taxon>
        <taxon>Ascomycota</taxon>
        <taxon>Saccharomycotina</taxon>
        <taxon>Saccharomycetes</taxon>
        <taxon>Saccharomycetales</taxon>
        <taxon>Saccharomycetaceae</taxon>
        <taxon>Eremothecium</taxon>
    </lineage>
</organism>
<evidence type="ECO:0000259" key="15">
    <source>
        <dbReference type="Pfam" id="PF01529"/>
    </source>
</evidence>
<keyword evidence="9" id="KW-0449">Lipoprotein</keyword>
<dbReference type="STRING" id="45286.A0A109UYB9"/>
<sequence length="726" mass="82559">MSNNNEDSYELDSDEISVSSIKALVSDNLNEDENQEGEQPEVSKDPVLNQYHEACQMGDLKTVKELIESGTIDIKHDWDDIERVSGIHFASGNNRLNLVKYLISQGADVNMKAGDFEATPLHWASKMGYVYIVHALIENGADLSLLDKQGFDALHIATFSSNIMLVLYLLFTERLSVDSADPTGKTSLHWAAYQGDLLTVKALLRFQASVKVTDNNGFTPLHWAILKGQCSIIKELVENGSDVFQKNNDGKNSFTLAREMKTEHTLEQALYECGFNKDGYPLRKYFSNPLHAKAVTFLTPTFVIGLVLGSIAYLNTVFSLLILAVTMVITRYALFNFVLPSFILKRGHGLIFETPLLPGVIWGTIFWMFYIWIFKVFPFTATEMPLTNILMLVLFGTVIMLFAKLIQSDPGCIQAESDYNEIRSTMKYLIQTGKFDAKHFCIHTWVRVPLRAKYKSSVNSLIARYDHFCPWIYNHVGFRNHKMFMYFVLLLVVGIATFYRLVFGYFNELEDAYEGGNEKLSCSFLGDDELCAGFTYDPHTFFTLIWVGINLLWLMGLLFVQTFEACKGVTDYEFYQWNRKRKGLAVFEDTFNSTPQELADKSEQETPVQLPRVGSTSQRHCCSMVFAIVGLDRFINVLKTTRINKYGNGPLGESSEHSSVSFPIETDYGWKQNLKDFWLTSDFSAPLWRRLLLPPSGSKGTLNGEEVDYFKLYKLPERVLAIEDIV</sequence>